<comment type="similarity">
    <text evidence="1 8">Belongs to the SOS response-associated peptidase family.</text>
</comment>
<dbReference type="EC" id="3.4.-.-" evidence="8"/>
<dbReference type="GO" id="GO:0016829">
    <property type="term" value="F:lyase activity"/>
    <property type="evidence" value="ECO:0007669"/>
    <property type="project" value="UniProtKB-KW"/>
</dbReference>
<dbReference type="AlphaFoldDB" id="A0A1Y3QV30"/>
<name>A0A1Y3QV30_9BACT</name>
<dbReference type="Gene3D" id="3.90.1680.10">
    <property type="entry name" value="SOS response associated peptidase-like"/>
    <property type="match status" value="1"/>
</dbReference>
<evidence type="ECO:0000256" key="2">
    <source>
        <dbReference type="ARBA" id="ARBA00022670"/>
    </source>
</evidence>
<dbReference type="GO" id="GO:0106300">
    <property type="term" value="P:protein-DNA covalent cross-linking repair"/>
    <property type="evidence" value="ECO:0007669"/>
    <property type="project" value="InterPro"/>
</dbReference>
<dbReference type="eggNOG" id="COG2135">
    <property type="taxonomic scope" value="Bacteria"/>
</dbReference>
<dbReference type="Pfam" id="PF02586">
    <property type="entry name" value="SRAP"/>
    <property type="match status" value="1"/>
</dbReference>
<accession>A0A1Y3QV30</accession>
<dbReference type="PANTHER" id="PTHR13604">
    <property type="entry name" value="DC12-RELATED"/>
    <property type="match status" value="1"/>
</dbReference>
<dbReference type="SUPFAM" id="SSF143081">
    <property type="entry name" value="BB1717-like"/>
    <property type="match status" value="1"/>
</dbReference>
<keyword evidence="2 8" id="KW-0645">Protease</keyword>
<evidence type="ECO:0000256" key="1">
    <source>
        <dbReference type="ARBA" id="ARBA00008136"/>
    </source>
</evidence>
<comment type="caution">
    <text evidence="9">The sequence shown here is derived from an EMBL/GenBank/DDBJ whole genome shotgun (WGS) entry which is preliminary data.</text>
</comment>
<evidence type="ECO:0000313" key="10">
    <source>
        <dbReference type="Proteomes" id="UP000195772"/>
    </source>
</evidence>
<keyword evidence="5" id="KW-0190">Covalent protein-DNA linkage</keyword>
<sequence length="228" mass="26316">MCYHISLAAGAEELARRFDRKTDLIRKFRPAYHVCAFSHLPYPVVTRDEQIQYFRWGLIPYWIGKAAQTVTVRNQTVIARAETIFENASFRVPIRRRRCLIPVSGFFGWRHGQAQKTPYYVTVRDRPIVALAGVFDCWIDRESDEVVMTYSVITTEANPMMRHINNRDCRMPVILQDGDEECWLHPDLSEGQIAALLKPYPEQAMDCEPAQPDFMRKVPGDPGILMPA</sequence>
<protein>
    <recommendedName>
        <fullName evidence="8">Abasic site processing protein</fullName>
        <ecNumber evidence="8">3.4.-.-</ecNumber>
    </recommendedName>
</protein>
<dbReference type="OrthoDB" id="9782620at2"/>
<dbReference type="InterPro" id="IPR003738">
    <property type="entry name" value="SRAP"/>
</dbReference>
<evidence type="ECO:0000256" key="5">
    <source>
        <dbReference type="ARBA" id="ARBA00023124"/>
    </source>
</evidence>
<gene>
    <name evidence="9" type="ORF">B5G41_07200</name>
</gene>
<dbReference type="EMBL" id="NFHB01000004">
    <property type="protein sequence ID" value="OUN03466.1"/>
    <property type="molecule type" value="Genomic_DNA"/>
</dbReference>
<dbReference type="RefSeq" id="WP_087402122.1">
    <property type="nucleotide sequence ID" value="NZ_BAAFKZ010000015.1"/>
</dbReference>
<proteinExistence type="inferred from homology"/>
<evidence type="ECO:0000256" key="7">
    <source>
        <dbReference type="ARBA" id="ARBA00023239"/>
    </source>
</evidence>
<reference evidence="10" key="1">
    <citation type="submission" date="2017-04" db="EMBL/GenBank/DDBJ databases">
        <title>Function of individual gut microbiota members based on whole genome sequencing of pure cultures obtained from chicken caecum.</title>
        <authorList>
            <person name="Medvecky M."/>
            <person name="Cejkova D."/>
            <person name="Polansky O."/>
            <person name="Karasova D."/>
            <person name="Kubasova T."/>
            <person name="Cizek A."/>
            <person name="Rychlik I."/>
        </authorList>
    </citation>
    <scope>NUCLEOTIDE SEQUENCE [LARGE SCALE GENOMIC DNA]</scope>
    <source>
        <strain evidence="10">An90</strain>
    </source>
</reference>
<keyword evidence="4 8" id="KW-0378">Hydrolase</keyword>
<dbReference type="GO" id="GO:0006508">
    <property type="term" value="P:proteolysis"/>
    <property type="evidence" value="ECO:0007669"/>
    <property type="project" value="UniProtKB-KW"/>
</dbReference>
<keyword evidence="3" id="KW-0227">DNA damage</keyword>
<dbReference type="GO" id="GO:0003697">
    <property type="term" value="F:single-stranded DNA binding"/>
    <property type="evidence" value="ECO:0007669"/>
    <property type="project" value="InterPro"/>
</dbReference>
<evidence type="ECO:0000256" key="3">
    <source>
        <dbReference type="ARBA" id="ARBA00022763"/>
    </source>
</evidence>
<keyword evidence="7" id="KW-0456">Lyase</keyword>
<dbReference type="GO" id="GO:0008233">
    <property type="term" value="F:peptidase activity"/>
    <property type="evidence" value="ECO:0007669"/>
    <property type="project" value="UniProtKB-KW"/>
</dbReference>
<evidence type="ECO:0000256" key="6">
    <source>
        <dbReference type="ARBA" id="ARBA00023125"/>
    </source>
</evidence>
<keyword evidence="6" id="KW-0238">DNA-binding</keyword>
<evidence type="ECO:0000256" key="4">
    <source>
        <dbReference type="ARBA" id="ARBA00022801"/>
    </source>
</evidence>
<evidence type="ECO:0000256" key="8">
    <source>
        <dbReference type="RuleBase" id="RU364100"/>
    </source>
</evidence>
<organism evidence="9 10">
    <name type="scientific">Alistipes onderdonkii</name>
    <dbReference type="NCBI Taxonomy" id="328813"/>
    <lineage>
        <taxon>Bacteria</taxon>
        <taxon>Pseudomonadati</taxon>
        <taxon>Bacteroidota</taxon>
        <taxon>Bacteroidia</taxon>
        <taxon>Bacteroidales</taxon>
        <taxon>Rikenellaceae</taxon>
        <taxon>Alistipes</taxon>
    </lineage>
</organism>
<evidence type="ECO:0000313" key="9">
    <source>
        <dbReference type="EMBL" id="OUN03466.1"/>
    </source>
</evidence>
<dbReference type="PANTHER" id="PTHR13604:SF0">
    <property type="entry name" value="ABASIC SITE PROCESSING PROTEIN HMCES"/>
    <property type="match status" value="1"/>
</dbReference>
<dbReference type="Proteomes" id="UP000195772">
    <property type="component" value="Unassembled WGS sequence"/>
</dbReference>
<dbReference type="InterPro" id="IPR036590">
    <property type="entry name" value="SRAP-like"/>
</dbReference>